<proteinExistence type="predicted"/>
<protein>
    <recommendedName>
        <fullName evidence="1">Mandelate racemase/muconate lactonizing enzyme N-terminal domain-containing protein</fullName>
    </recommendedName>
</protein>
<dbReference type="InterPro" id="IPR029017">
    <property type="entry name" value="Enolase-like_N"/>
</dbReference>
<organism evidence="2 3">
    <name type="scientific">Handelsmanbacteria sp. (strain RIFCSPLOWO2_12_FULL_64_10)</name>
    <dbReference type="NCBI Taxonomy" id="1817868"/>
    <lineage>
        <taxon>Bacteria</taxon>
        <taxon>Candidatus Handelsmaniibacteriota</taxon>
    </lineage>
</organism>
<dbReference type="Proteomes" id="UP000178606">
    <property type="component" value="Unassembled WGS sequence"/>
</dbReference>
<name>A0A1F6CTU5_HANXR</name>
<gene>
    <name evidence="2" type="ORF">A3F84_06805</name>
</gene>
<accession>A0A1F6CTU5</accession>
<dbReference type="AlphaFoldDB" id="A0A1F6CTU5"/>
<comment type="caution">
    <text evidence="2">The sequence shown here is derived from an EMBL/GenBank/DDBJ whole genome shotgun (WGS) entry which is preliminary data.</text>
</comment>
<sequence>MRITDVTLQLIQSDCGRKWTHVRVHTDEGLTGIGEATYSHKETVVASMVEALKPHVIGRDPLDAEGIYRDLYVS</sequence>
<dbReference type="EMBL" id="MFKF01000138">
    <property type="protein sequence ID" value="OGG52588.1"/>
    <property type="molecule type" value="Genomic_DNA"/>
</dbReference>
<dbReference type="Pfam" id="PF02746">
    <property type="entry name" value="MR_MLE_N"/>
    <property type="match status" value="1"/>
</dbReference>
<evidence type="ECO:0000313" key="2">
    <source>
        <dbReference type="EMBL" id="OGG52588.1"/>
    </source>
</evidence>
<evidence type="ECO:0000313" key="3">
    <source>
        <dbReference type="Proteomes" id="UP000178606"/>
    </source>
</evidence>
<dbReference type="InterPro" id="IPR013341">
    <property type="entry name" value="Mandelate_racemase_N_dom"/>
</dbReference>
<evidence type="ECO:0000259" key="1">
    <source>
        <dbReference type="Pfam" id="PF02746"/>
    </source>
</evidence>
<reference evidence="2 3" key="1">
    <citation type="journal article" date="2016" name="Nat. Commun.">
        <title>Thousands of microbial genomes shed light on interconnected biogeochemical processes in an aquifer system.</title>
        <authorList>
            <person name="Anantharaman K."/>
            <person name="Brown C.T."/>
            <person name="Hug L.A."/>
            <person name="Sharon I."/>
            <person name="Castelle C.J."/>
            <person name="Probst A.J."/>
            <person name="Thomas B.C."/>
            <person name="Singh A."/>
            <person name="Wilkins M.J."/>
            <person name="Karaoz U."/>
            <person name="Brodie E.L."/>
            <person name="Williams K.H."/>
            <person name="Hubbard S.S."/>
            <person name="Banfield J.F."/>
        </authorList>
    </citation>
    <scope>NUCLEOTIDE SEQUENCE [LARGE SCALE GENOMIC DNA]</scope>
    <source>
        <strain evidence="3">RIFCSPLOWO2_12_FULL_64_10</strain>
    </source>
</reference>
<feature type="domain" description="Mandelate racemase/muconate lactonizing enzyme N-terminal" evidence="1">
    <location>
        <begin position="20"/>
        <end position="68"/>
    </location>
</feature>
<dbReference type="Gene3D" id="3.30.390.10">
    <property type="entry name" value="Enolase-like, N-terminal domain"/>
    <property type="match status" value="1"/>
</dbReference>
<dbReference type="SUPFAM" id="SSF54826">
    <property type="entry name" value="Enolase N-terminal domain-like"/>
    <property type="match status" value="1"/>
</dbReference>